<dbReference type="Pfam" id="PF20398">
    <property type="entry name" value="DUF6691"/>
    <property type="match status" value="1"/>
</dbReference>
<feature type="transmembrane region" description="Helical" evidence="8">
    <location>
        <begin position="119"/>
        <end position="139"/>
    </location>
</feature>
<keyword evidence="4" id="KW-0997">Cell inner membrane</keyword>
<keyword evidence="2" id="KW-0813">Transport</keyword>
<keyword evidence="10" id="KW-1185">Reference proteome</keyword>
<dbReference type="InterPro" id="IPR046513">
    <property type="entry name" value="DUF6691"/>
</dbReference>
<evidence type="ECO:0000256" key="5">
    <source>
        <dbReference type="ARBA" id="ARBA00022692"/>
    </source>
</evidence>
<evidence type="ECO:0000256" key="8">
    <source>
        <dbReference type="SAM" id="Phobius"/>
    </source>
</evidence>
<keyword evidence="6 8" id="KW-1133">Transmembrane helix</keyword>
<organism evidence="9 10">
    <name type="scientific">Rhizodiscina lignyota</name>
    <dbReference type="NCBI Taxonomy" id="1504668"/>
    <lineage>
        <taxon>Eukaryota</taxon>
        <taxon>Fungi</taxon>
        <taxon>Dikarya</taxon>
        <taxon>Ascomycota</taxon>
        <taxon>Pezizomycotina</taxon>
        <taxon>Dothideomycetes</taxon>
        <taxon>Pleosporomycetidae</taxon>
        <taxon>Aulographales</taxon>
        <taxon>Rhizodiscinaceae</taxon>
        <taxon>Rhizodiscina</taxon>
    </lineage>
</organism>
<evidence type="ECO:0000256" key="2">
    <source>
        <dbReference type="ARBA" id="ARBA00022448"/>
    </source>
</evidence>
<comment type="caution">
    <text evidence="9">The sequence shown here is derived from an EMBL/GenBank/DDBJ whole genome shotgun (WGS) entry which is preliminary data.</text>
</comment>
<gene>
    <name evidence="9" type="ORF">NA57DRAFT_58713</name>
</gene>
<evidence type="ECO:0000256" key="4">
    <source>
        <dbReference type="ARBA" id="ARBA00022519"/>
    </source>
</evidence>
<keyword evidence="3" id="KW-1003">Cell membrane</keyword>
<evidence type="ECO:0000256" key="6">
    <source>
        <dbReference type="ARBA" id="ARBA00022989"/>
    </source>
</evidence>
<feature type="transmembrane region" description="Helical" evidence="8">
    <location>
        <begin position="84"/>
        <end position="107"/>
    </location>
</feature>
<name>A0A9P4IEN6_9PEZI</name>
<dbReference type="PANTHER" id="PTHR30574">
    <property type="entry name" value="INNER MEMBRANE PROTEIN YEDE"/>
    <property type="match status" value="1"/>
</dbReference>
<sequence>MFTPIETTVGAFLLHEAATGFLFKDGYVLGASGLLRELLLMRSTRSILFMSGMASSYGLLKLVLPELLPAYSMVEAGNWKSVLFAIGMGALTGLGTKLGAGCTSGHMLCGLSRLSPRSLLATATFFPAAALTFNLVHGSSTPLTVCADVAGKPCYTPTYPSNAVTIRLLLLATAIIAQYHLTPPVVEKVTGEKKAARAWSTYLTGLTFGLGLLISGMATPSKVLAFFAVASPGLRNWDPSLALIIVFGILPQMAYYLSHQRQLQEKPAYAEKFSLPTTTLKDTDWRFVAGAAMFGIAWGLSGVCPGPAILRAVAQPLWGLMWMGGFGAGSLLV</sequence>
<evidence type="ECO:0000256" key="3">
    <source>
        <dbReference type="ARBA" id="ARBA00022475"/>
    </source>
</evidence>
<feature type="transmembrane region" description="Helical" evidence="8">
    <location>
        <begin position="46"/>
        <end position="64"/>
    </location>
</feature>
<reference evidence="9" key="1">
    <citation type="journal article" date="2020" name="Stud. Mycol.">
        <title>101 Dothideomycetes genomes: a test case for predicting lifestyles and emergence of pathogens.</title>
        <authorList>
            <person name="Haridas S."/>
            <person name="Albert R."/>
            <person name="Binder M."/>
            <person name="Bloem J."/>
            <person name="Labutti K."/>
            <person name="Salamov A."/>
            <person name="Andreopoulos B."/>
            <person name="Baker S."/>
            <person name="Barry K."/>
            <person name="Bills G."/>
            <person name="Bluhm B."/>
            <person name="Cannon C."/>
            <person name="Castanera R."/>
            <person name="Culley D."/>
            <person name="Daum C."/>
            <person name="Ezra D."/>
            <person name="Gonzalez J."/>
            <person name="Henrissat B."/>
            <person name="Kuo A."/>
            <person name="Liang C."/>
            <person name="Lipzen A."/>
            <person name="Lutzoni F."/>
            <person name="Magnuson J."/>
            <person name="Mondo S."/>
            <person name="Nolan M."/>
            <person name="Ohm R."/>
            <person name="Pangilinan J."/>
            <person name="Park H.-J."/>
            <person name="Ramirez L."/>
            <person name="Alfaro M."/>
            <person name="Sun H."/>
            <person name="Tritt A."/>
            <person name="Yoshinaga Y."/>
            <person name="Zwiers L.-H."/>
            <person name="Turgeon B."/>
            <person name="Goodwin S."/>
            <person name="Spatafora J."/>
            <person name="Crous P."/>
            <person name="Grigoriev I."/>
        </authorList>
    </citation>
    <scope>NUCLEOTIDE SEQUENCE</scope>
    <source>
        <strain evidence="9">CBS 133067</strain>
    </source>
</reference>
<keyword evidence="7 8" id="KW-0472">Membrane</keyword>
<feature type="transmembrane region" description="Helical" evidence="8">
    <location>
        <begin position="239"/>
        <end position="257"/>
    </location>
</feature>
<evidence type="ECO:0000313" key="9">
    <source>
        <dbReference type="EMBL" id="KAF2096826.1"/>
    </source>
</evidence>
<feature type="transmembrane region" description="Helical" evidence="8">
    <location>
        <begin position="159"/>
        <end position="179"/>
    </location>
</feature>
<dbReference type="PANTHER" id="PTHR30574:SF1">
    <property type="entry name" value="SULPHUR TRANSPORT DOMAIN-CONTAINING PROTEIN"/>
    <property type="match status" value="1"/>
</dbReference>
<comment type="subcellular location">
    <subcellularLocation>
        <location evidence="1">Cell inner membrane</location>
        <topology evidence="1">Multi-pass membrane protein</topology>
    </subcellularLocation>
</comment>
<dbReference type="AlphaFoldDB" id="A0A9P4IEN6"/>
<dbReference type="Proteomes" id="UP000799772">
    <property type="component" value="Unassembled WGS sequence"/>
</dbReference>
<dbReference type="GO" id="GO:0005886">
    <property type="term" value="C:plasma membrane"/>
    <property type="evidence" value="ECO:0007669"/>
    <property type="project" value="UniProtKB-SubCell"/>
</dbReference>
<dbReference type="InterPro" id="IPR007272">
    <property type="entry name" value="Sulf_transp_TsuA/YedE"/>
</dbReference>
<feature type="transmembrane region" description="Helical" evidence="8">
    <location>
        <begin position="199"/>
        <end position="219"/>
    </location>
</feature>
<protein>
    <submittedName>
        <fullName evidence="9">YeeE/YedE family integral membrane protein</fullName>
    </submittedName>
</protein>
<dbReference type="EMBL" id="ML978129">
    <property type="protein sequence ID" value="KAF2096826.1"/>
    <property type="molecule type" value="Genomic_DNA"/>
</dbReference>
<keyword evidence="5 8" id="KW-0812">Transmembrane</keyword>
<evidence type="ECO:0000256" key="7">
    <source>
        <dbReference type="ARBA" id="ARBA00023136"/>
    </source>
</evidence>
<accession>A0A9P4IEN6</accession>
<dbReference type="OrthoDB" id="10254418at2759"/>
<proteinExistence type="predicted"/>
<evidence type="ECO:0000256" key="1">
    <source>
        <dbReference type="ARBA" id="ARBA00004429"/>
    </source>
</evidence>
<evidence type="ECO:0000313" key="10">
    <source>
        <dbReference type="Proteomes" id="UP000799772"/>
    </source>
</evidence>